<dbReference type="RefSeq" id="WP_377768502.1">
    <property type="nucleotide sequence ID" value="NZ_JBHULB010000083.1"/>
</dbReference>
<keyword evidence="2" id="KW-0472">Membrane</keyword>
<dbReference type="InterPro" id="IPR008969">
    <property type="entry name" value="CarboxyPept-like_regulatory"/>
</dbReference>
<dbReference type="Gene3D" id="2.40.170.20">
    <property type="entry name" value="TonB-dependent receptor, beta-barrel domain"/>
    <property type="match status" value="1"/>
</dbReference>
<keyword evidence="3" id="KW-0998">Cell outer membrane</keyword>
<comment type="caution">
    <text evidence="4">The sequence shown here is derived from an EMBL/GenBank/DDBJ whole genome shotgun (WGS) entry which is preliminary data.</text>
</comment>
<dbReference type="InterPro" id="IPR036942">
    <property type="entry name" value="Beta-barrel_TonB_sf"/>
</dbReference>
<sequence>MARTLRSTLVKILFSLFFLLSIPSILAQEENEVSLKSYLTELESKYAIKFSFVDEDLFGVKITVPNFNNLNSIITALETQTKLKIEKLNQRYYTLTKSSLVSICANVLDNYAQNTIPGATVEVLGSEIAIVTDSNGSFSLNDIPRNASLKVRYLGYITRYIAIDDLADTTECTNILLDENLERLEEVVVYEFLTSGLVKQADASITLNTAELGILPGLIEPDVLQSVQALPGVKSIDETVSDINVRGGTNDQNLILWNRIKMYQSGHFFGLISAFNPYLTDKVTLYKNGTPTNYGDGVSSVISMQTKDDIEGLFVGGAGINLISGDVYGQFPINDKVAFQFSARRSTTDFLNTPTYNSFTERAFQDSEIQNQQNQTIDENIDRDVTFLFYDFTAKLLYDINENQKLRLNFIGMTNDLRYIQTNTNTSETTQSFLEQANVSLGLQLQSQWNSKFSSHLNVYVSRYDLGAENFFNNNQLLIQENTVIENALKFDSTYAISDRLSWGNGYQYIETGITNITDVTQPPFDSNIRGVIRIHAPYSQINYTSFENRLIASGGLRVNYIENLDTFSKWLLEPRLNVNFRLAKNLRAQLLGEFKSQSTNQVIDLEQNFLGVEKRRWILSDENELPITRSKQGSIGLNYEKNSFYVGLEAFYKKVEGISTRTQGFQNQNQFSGEIGEYDVKGLEFLINKRGSNYSTWLSYTYNKNDYNFDSIPPNLFPNNLDVRHAITLAGTYNIKKLKLGLGINYRTGKPFTAPQEGDAALDTTSFPNRINYEEPNSSRLPEYLRVDASANYGFNITRRLKGSASISVLNLTNRKNILNQYYRVSENNEIETVINSSLGITPNVSFRVKF</sequence>
<evidence type="ECO:0000256" key="2">
    <source>
        <dbReference type="ARBA" id="ARBA00023136"/>
    </source>
</evidence>
<evidence type="ECO:0000313" key="5">
    <source>
        <dbReference type="Proteomes" id="UP001597526"/>
    </source>
</evidence>
<reference evidence="5" key="1">
    <citation type="journal article" date="2019" name="Int. J. Syst. Evol. Microbiol.">
        <title>The Global Catalogue of Microorganisms (GCM) 10K type strain sequencing project: providing services to taxonomists for standard genome sequencing and annotation.</title>
        <authorList>
            <consortium name="The Broad Institute Genomics Platform"/>
            <consortium name="The Broad Institute Genome Sequencing Center for Infectious Disease"/>
            <person name="Wu L."/>
            <person name="Ma J."/>
        </authorList>
    </citation>
    <scope>NUCLEOTIDE SEQUENCE [LARGE SCALE GENOMIC DNA]</scope>
    <source>
        <strain evidence="5">KCTC 52368</strain>
    </source>
</reference>
<protein>
    <submittedName>
        <fullName evidence="4">Carboxypeptidase-like regulatory domain-containing protein</fullName>
    </submittedName>
</protein>
<dbReference type="InterPro" id="IPR037066">
    <property type="entry name" value="Plug_dom_sf"/>
</dbReference>
<keyword evidence="5" id="KW-1185">Reference proteome</keyword>
<name>A0ABW5N2P1_9FLAO</name>
<evidence type="ECO:0000256" key="1">
    <source>
        <dbReference type="ARBA" id="ARBA00004442"/>
    </source>
</evidence>
<evidence type="ECO:0000313" key="4">
    <source>
        <dbReference type="EMBL" id="MFD2589020.1"/>
    </source>
</evidence>
<evidence type="ECO:0000256" key="3">
    <source>
        <dbReference type="ARBA" id="ARBA00023237"/>
    </source>
</evidence>
<proteinExistence type="predicted"/>
<dbReference type="Gene3D" id="2.170.130.10">
    <property type="entry name" value="TonB-dependent receptor, plug domain"/>
    <property type="match status" value="1"/>
</dbReference>
<dbReference type="Proteomes" id="UP001597526">
    <property type="component" value="Unassembled WGS sequence"/>
</dbReference>
<accession>A0ABW5N2P1</accession>
<dbReference type="EMBL" id="JBHULB010000083">
    <property type="protein sequence ID" value="MFD2589020.1"/>
    <property type="molecule type" value="Genomic_DNA"/>
</dbReference>
<dbReference type="Pfam" id="PF13715">
    <property type="entry name" value="CarbopepD_reg_2"/>
    <property type="match status" value="1"/>
</dbReference>
<organism evidence="4 5">
    <name type="scientific">Croceitalea marina</name>
    <dbReference type="NCBI Taxonomy" id="1775166"/>
    <lineage>
        <taxon>Bacteria</taxon>
        <taxon>Pseudomonadati</taxon>
        <taxon>Bacteroidota</taxon>
        <taxon>Flavobacteriia</taxon>
        <taxon>Flavobacteriales</taxon>
        <taxon>Flavobacteriaceae</taxon>
        <taxon>Croceitalea</taxon>
    </lineage>
</organism>
<dbReference type="SUPFAM" id="SSF56935">
    <property type="entry name" value="Porins"/>
    <property type="match status" value="1"/>
</dbReference>
<gene>
    <name evidence="4" type="ORF">ACFSQJ_18995</name>
</gene>
<comment type="subcellular location">
    <subcellularLocation>
        <location evidence="1">Cell outer membrane</location>
    </subcellularLocation>
</comment>
<dbReference type="SUPFAM" id="SSF49464">
    <property type="entry name" value="Carboxypeptidase regulatory domain-like"/>
    <property type="match status" value="1"/>
</dbReference>
<dbReference type="Gene3D" id="2.60.40.1120">
    <property type="entry name" value="Carboxypeptidase-like, regulatory domain"/>
    <property type="match status" value="1"/>
</dbReference>